<sequence>MPSLFTRKHESIPSPSSPPAADADIDRDGTVVDAVTPSVSGVALRPLLIDQAPPAGARFAGEPVFRVEHPLCDRDGRLEWIVERLILSGSPFADTVHVPASLVGGMPGTRTPKTAGGSKRITYAAFRGVIARMLAESADVEERCLPAELVTQATFDSAHTHARDKVERGCELLATLFLHYWRGVAFAYPDAWAGQREHVLWLPAGLAAFASLGSMVIRDHMDAYNLRQHYFDETLTRIAALVPVTREALGDTPPHAITEVLTARFLAARTTVVAARGRTAIPGTIGGIDWGSGSAPRSPDVDGSGPGEG</sequence>
<protein>
    <submittedName>
        <fullName evidence="2">Uncharacterized protein</fullName>
    </submittedName>
</protein>
<accession>A0A4Q7LXY9</accession>
<evidence type="ECO:0000313" key="2">
    <source>
        <dbReference type="EMBL" id="RZS59098.1"/>
    </source>
</evidence>
<feature type="region of interest" description="Disordered" evidence="1">
    <location>
        <begin position="1"/>
        <end position="25"/>
    </location>
</feature>
<reference evidence="2 3" key="1">
    <citation type="journal article" date="2015" name="Stand. Genomic Sci.">
        <title>Genomic Encyclopedia of Bacterial and Archaeal Type Strains, Phase III: the genomes of soil and plant-associated and newly described type strains.</title>
        <authorList>
            <person name="Whitman W.B."/>
            <person name="Woyke T."/>
            <person name="Klenk H.P."/>
            <person name="Zhou Y."/>
            <person name="Lilburn T.G."/>
            <person name="Beck B.J."/>
            <person name="De Vos P."/>
            <person name="Vandamme P."/>
            <person name="Eisen J.A."/>
            <person name="Garrity G."/>
            <person name="Hugenholtz P."/>
            <person name="Kyrpides N.C."/>
        </authorList>
    </citation>
    <scope>NUCLEOTIDE SEQUENCE [LARGE SCALE GENOMIC DNA]</scope>
    <source>
        <strain evidence="2 3">CV2</strain>
    </source>
</reference>
<proteinExistence type="predicted"/>
<dbReference type="AlphaFoldDB" id="A0A4Q7LXY9"/>
<dbReference type="RefSeq" id="WP_130484213.1">
    <property type="nucleotide sequence ID" value="NZ_SGWW01000001.1"/>
</dbReference>
<evidence type="ECO:0000256" key="1">
    <source>
        <dbReference type="SAM" id="MobiDB-lite"/>
    </source>
</evidence>
<gene>
    <name evidence="2" type="ORF">EV141_0315</name>
</gene>
<organism evidence="2 3">
    <name type="scientific">Microcella putealis</name>
    <dbReference type="NCBI Taxonomy" id="337005"/>
    <lineage>
        <taxon>Bacteria</taxon>
        <taxon>Bacillati</taxon>
        <taxon>Actinomycetota</taxon>
        <taxon>Actinomycetes</taxon>
        <taxon>Micrococcales</taxon>
        <taxon>Microbacteriaceae</taxon>
        <taxon>Microcella</taxon>
    </lineage>
</organism>
<feature type="region of interest" description="Disordered" evidence="1">
    <location>
        <begin position="287"/>
        <end position="309"/>
    </location>
</feature>
<comment type="caution">
    <text evidence="2">The sequence shown here is derived from an EMBL/GenBank/DDBJ whole genome shotgun (WGS) entry which is preliminary data.</text>
</comment>
<dbReference type="Proteomes" id="UP000293519">
    <property type="component" value="Unassembled WGS sequence"/>
</dbReference>
<name>A0A4Q7LXY9_9MICO</name>
<dbReference type="EMBL" id="SGWW01000001">
    <property type="protein sequence ID" value="RZS59098.1"/>
    <property type="molecule type" value="Genomic_DNA"/>
</dbReference>
<keyword evidence="3" id="KW-1185">Reference proteome</keyword>
<dbReference type="OrthoDB" id="5106252at2"/>
<evidence type="ECO:0000313" key="3">
    <source>
        <dbReference type="Proteomes" id="UP000293519"/>
    </source>
</evidence>